<accession>A0ABV4UAS7</accession>
<evidence type="ECO:0000259" key="3">
    <source>
        <dbReference type="Pfam" id="PF14258"/>
    </source>
</evidence>
<keyword evidence="2" id="KW-0472">Membrane</keyword>
<dbReference type="RefSeq" id="WP_425346817.1">
    <property type="nucleotide sequence ID" value="NZ_JBGUBD010000013.1"/>
</dbReference>
<evidence type="ECO:0000256" key="1">
    <source>
        <dbReference type="SAM" id="MobiDB-lite"/>
    </source>
</evidence>
<evidence type="ECO:0000313" key="5">
    <source>
        <dbReference type="Proteomes" id="UP001575105"/>
    </source>
</evidence>
<evidence type="ECO:0000256" key="2">
    <source>
        <dbReference type="SAM" id="Phobius"/>
    </source>
</evidence>
<keyword evidence="2" id="KW-0812">Transmembrane</keyword>
<protein>
    <submittedName>
        <fullName evidence="4">DUF4350 domain-containing protein</fullName>
    </submittedName>
</protein>
<gene>
    <name evidence="4" type="ORF">ACERK3_16530</name>
</gene>
<sequence length="425" mass="47313">MGKRAMLWLAVLVVLAGGWAFYELAVYASRGGEHTPLYSVRRYDPYGTAALHRLLVERGQAVSLLERPRLDDGASGVLLQTLPMPRRERRTSVGSDVYALPTSHMADWIAEGNTVVQLTRHRTELMRELGVPRPTDAWADGEGYEAIEHHQRRGGLPSEQPIPRTPAASVDEDDDRRMMLRGPVYWSADAADESDESTDEADGEAGRWTPLWRSGERVVVGEVRHGEGRLVVVGSPTLVLNDGLEQADNLAVVLELLGDQPVIFDEWSHGVGHIGTVMGLIRGFGLMPVVGQILLIMVVYHWGTRGRWRAELAGPPRSRSSVEQVQTLGRLYSEALGLEDTTRRTVAEVYRRLGQAWRCEPQRLRERGGRRIDPLDDQMLALLDRADAIVDRMQAGAAGKANVVERELAALLNESHELIRKRKRG</sequence>
<keyword evidence="5" id="KW-1185">Reference proteome</keyword>
<feature type="region of interest" description="Disordered" evidence="1">
    <location>
        <begin position="151"/>
        <end position="175"/>
    </location>
</feature>
<organism evidence="4 5">
    <name type="scientific">Natronomicrosphaera hydrolytica</name>
    <dbReference type="NCBI Taxonomy" id="3242702"/>
    <lineage>
        <taxon>Bacteria</taxon>
        <taxon>Pseudomonadati</taxon>
        <taxon>Planctomycetota</taxon>
        <taxon>Phycisphaerae</taxon>
        <taxon>Phycisphaerales</taxon>
        <taxon>Phycisphaeraceae</taxon>
        <taxon>Natronomicrosphaera</taxon>
    </lineage>
</organism>
<comment type="caution">
    <text evidence="4">The sequence shown here is derived from an EMBL/GenBank/DDBJ whole genome shotgun (WGS) entry which is preliminary data.</text>
</comment>
<feature type="transmembrane region" description="Helical" evidence="2">
    <location>
        <begin position="283"/>
        <end position="302"/>
    </location>
</feature>
<dbReference type="Pfam" id="PF14258">
    <property type="entry name" value="DUF4350"/>
    <property type="match status" value="1"/>
</dbReference>
<evidence type="ECO:0000313" key="4">
    <source>
        <dbReference type="EMBL" id="MFA9479891.1"/>
    </source>
</evidence>
<name>A0ABV4UAS7_9BACT</name>
<dbReference type="InterPro" id="IPR025646">
    <property type="entry name" value="DUF4350"/>
</dbReference>
<dbReference type="EMBL" id="JBGUBD010000013">
    <property type="protein sequence ID" value="MFA9479891.1"/>
    <property type="molecule type" value="Genomic_DNA"/>
</dbReference>
<proteinExistence type="predicted"/>
<dbReference type="Proteomes" id="UP001575105">
    <property type="component" value="Unassembled WGS sequence"/>
</dbReference>
<reference evidence="4 5" key="1">
    <citation type="submission" date="2024-08" db="EMBL/GenBank/DDBJ databases">
        <title>Whole-genome sequencing of halo(alkali)philic microorganisms from hypersaline lakes.</title>
        <authorList>
            <person name="Sorokin D.Y."/>
            <person name="Merkel A.Y."/>
            <person name="Messina E."/>
            <person name="Yakimov M."/>
        </authorList>
    </citation>
    <scope>NUCLEOTIDE SEQUENCE [LARGE SCALE GENOMIC DNA]</scope>
    <source>
        <strain evidence="4 5">AB-hyl4</strain>
    </source>
</reference>
<keyword evidence="2" id="KW-1133">Transmembrane helix</keyword>
<feature type="domain" description="DUF4350" evidence="3">
    <location>
        <begin position="44"/>
        <end position="257"/>
    </location>
</feature>